<feature type="domain" description="SLH" evidence="5">
    <location>
        <begin position="520"/>
        <end position="573"/>
    </location>
</feature>
<dbReference type="PANTHER" id="PTHR43695:SF1">
    <property type="entry name" value="RHAMNOGALACTURONAN ACETYLESTERASE"/>
    <property type="match status" value="1"/>
</dbReference>
<keyword evidence="7" id="KW-1185">Reference proteome</keyword>
<accession>A0AAE3DYU4</accession>
<protein>
    <submittedName>
        <fullName evidence="6">S-layer homology domain-containing protein</fullName>
    </submittedName>
</protein>
<reference evidence="6 7" key="1">
    <citation type="submission" date="2021-10" db="EMBL/GenBank/DDBJ databases">
        <title>Anaerobic single-cell dispensing facilitates the cultivation of human gut bacteria.</title>
        <authorList>
            <person name="Afrizal A."/>
        </authorList>
    </citation>
    <scope>NUCLEOTIDE SEQUENCE [LARGE SCALE GENOMIC DNA]</scope>
    <source>
        <strain evidence="6 7">CLA-AA-H232</strain>
    </source>
</reference>
<dbReference type="SUPFAM" id="SSF52266">
    <property type="entry name" value="SGNH hydrolase"/>
    <property type="match status" value="1"/>
</dbReference>
<evidence type="ECO:0000313" key="7">
    <source>
        <dbReference type="Proteomes" id="UP001198242"/>
    </source>
</evidence>
<dbReference type="PROSITE" id="PS51272">
    <property type="entry name" value="SLH"/>
    <property type="match status" value="2"/>
</dbReference>
<dbReference type="SUPFAM" id="SSF49785">
    <property type="entry name" value="Galactose-binding domain-like"/>
    <property type="match status" value="1"/>
</dbReference>
<evidence type="ECO:0000256" key="3">
    <source>
        <dbReference type="ARBA" id="ARBA00022801"/>
    </source>
</evidence>
<feature type="domain" description="SLH" evidence="5">
    <location>
        <begin position="358"/>
        <end position="421"/>
    </location>
</feature>
<dbReference type="InterPro" id="IPR013830">
    <property type="entry name" value="SGNH_hydro"/>
</dbReference>
<dbReference type="Gene3D" id="3.40.50.1110">
    <property type="entry name" value="SGNH hydrolase"/>
    <property type="match status" value="1"/>
</dbReference>
<evidence type="ECO:0000259" key="5">
    <source>
        <dbReference type="PROSITE" id="PS51272"/>
    </source>
</evidence>
<dbReference type="AlphaFoldDB" id="A0AAE3DYU4"/>
<name>A0AAE3DYU4_9FIRM</name>
<keyword evidence="4" id="KW-0732">Signal</keyword>
<dbReference type="PROSITE" id="PS51257">
    <property type="entry name" value="PROKAR_LIPOPROTEIN"/>
    <property type="match status" value="1"/>
</dbReference>
<dbReference type="RefSeq" id="WP_308456605.1">
    <property type="nucleotide sequence ID" value="NZ_JAJEQM010000012.1"/>
</dbReference>
<dbReference type="Gene3D" id="2.60.120.430">
    <property type="entry name" value="Galactose-binding lectin"/>
    <property type="match status" value="1"/>
</dbReference>
<feature type="chain" id="PRO_5041979941" evidence="4">
    <location>
        <begin position="27"/>
        <end position="573"/>
    </location>
</feature>
<evidence type="ECO:0000256" key="4">
    <source>
        <dbReference type="SAM" id="SignalP"/>
    </source>
</evidence>
<organism evidence="6 7">
    <name type="scientific">Hominilimicola fabiformis</name>
    <dbReference type="NCBI Taxonomy" id="2885356"/>
    <lineage>
        <taxon>Bacteria</taxon>
        <taxon>Bacillati</taxon>
        <taxon>Bacillota</taxon>
        <taxon>Clostridia</taxon>
        <taxon>Eubacteriales</taxon>
        <taxon>Oscillospiraceae</taxon>
        <taxon>Hominilimicola</taxon>
    </lineage>
</organism>
<dbReference type="Proteomes" id="UP001198242">
    <property type="component" value="Unassembled WGS sequence"/>
</dbReference>
<dbReference type="EMBL" id="JAJEQM010000012">
    <property type="protein sequence ID" value="MCC2210931.1"/>
    <property type="molecule type" value="Genomic_DNA"/>
</dbReference>
<proteinExistence type="inferred from homology"/>
<evidence type="ECO:0000256" key="2">
    <source>
        <dbReference type="ARBA" id="ARBA00022737"/>
    </source>
</evidence>
<dbReference type="InterPro" id="IPR036514">
    <property type="entry name" value="SGNH_hydro_sf"/>
</dbReference>
<sequence length="573" mass="64700">MKIRKIISAILTMSVMSACIIPIAKADGLYSEKFDMTKVKADKTDGVTKEVEVPDGDYTVTVTTGGKTETNANIYINCGERVRAYTLEAGETQENEQPVVPKNGKITVQVKGDNPNVTEIEIEQLPTREKAEKPTIYIAGDSTAQTYNYTKVYPQTGWGQVFADYFNDDIIIENRAMGGRSSKSYDNDGRLDRILTEMHPGDYVFIQFGINDGAENKPERYISVEDYKKLITDKYIGEVEKRGGTPVLMTANAAAWWDEENNCFMESRKDYADPTREIAEETGCKFIDENKIVTDAWNSMSKNRVLSGYFICEPLESKAYPSGTNDTTHMKAKGAKRVAKLIADAIPENVPELAKYLKGDETFTDIQGHWAEDVIKTLAENDKVSGVGDGKFNPDGTVTRAEFLKMAMDSLGIVGHAYRDGECLDATNDDWYCYYLQGALDKDIIPEEMIEDCDFTNVTKTLKESTEKEKAVRANVNVYTGKFYGDKPITREEMAVIATRCKNYKMRNWRDWDNERRIPVFSFKDSDEIDEKYISYVVHAYNLKYIDGMEDGRFAPKENLTRAQAAVVMNNLK</sequence>
<keyword evidence="2" id="KW-0677">Repeat</keyword>
<gene>
    <name evidence="6" type="ORF">LKE05_09050</name>
</gene>
<dbReference type="InterPro" id="IPR037459">
    <property type="entry name" value="RhgT-like"/>
</dbReference>
<dbReference type="CDD" id="cd01821">
    <property type="entry name" value="Rhamnogalacturan_acetylesterase_like"/>
    <property type="match status" value="1"/>
</dbReference>
<feature type="signal peptide" evidence="4">
    <location>
        <begin position="1"/>
        <end position="26"/>
    </location>
</feature>
<comment type="caution">
    <text evidence="6">The sequence shown here is derived from an EMBL/GenBank/DDBJ whole genome shotgun (WGS) entry which is preliminary data.</text>
</comment>
<dbReference type="InterPro" id="IPR001119">
    <property type="entry name" value="SLH_dom"/>
</dbReference>
<evidence type="ECO:0000256" key="1">
    <source>
        <dbReference type="ARBA" id="ARBA00008668"/>
    </source>
</evidence>
<dbReference type="InterPro" id="IPR008979">
    <property type="entry name" value="Galactose-bd-like_sf"/>
</dbReference>
<dbReference type="PANTHER" id="PTHR43695">
    <property type="entry name" value="PUTATIVE (AFU_ORTHOLOGUE AFUA_2G17250)-RELATED"/>
    <property type="match status" value="1"/>
</dbReference>
<dbReference type="Pfam" id="PF00395">
    <property type="entry name" value="SLH"/>
    <property type="match status" value="2"/>
</dbReference>
<dbReference type="Pfam" id="PF13472">
    <property type="entry name" value="Lipase_GDSL_2"/>
    <property type="match status" value="1"/>
</dbReference>
<dbReference type="GO" id="GO:0016787">
    <property type="term" value="F:hydrolase activity"/>
    <property type="evidence" value="ECO:0007669"/>
    <property type="project" value="UniProtKB-KW"/>
</dbReference>
<comment type="similarity">
    <text evidence="1">Belongs to the 'GDSL' lipolytic enzyme family.</text>
</comment>
<evidence type="ECO:0000313" key="6">
    <source>
        <dbReference type="EMBL" id="MCC2210931.1"/>
    </source>
</evidence>
<keyword evidence="3" id="KW-0378">Hydrolase</keyword>